<protein>
    <submittedName>
        <fullName evidence="1">Uncharacterized protein</fullName>
    </submittedName>
</protein>
<evidence type="ECO:0000313" key="1">
    <source>
        <dbReference type="EMBL" id="KAJ3646760.1"/>
    </source>
</evidence>
<gene>
    <name evidence="1" type="ORF">Zmor_024333</name>
</gene>
<accession>A0AA38M7M0</accession>
<sequence>MGTIGILVVTVHSVFNTDTRYGRGYDALAYAATNNKLSLSWPNHLSRDPLLIYCSLFSQNSKLSHRFLFMLVSRCV</sequence>
<reference evidence="1" key="1">
    <citation type="journal article" date="2023" name="G3 (Bethesda)">
        <title>Whole genome assemblies of Zophobas morio and Tenebrio molitor.</title>
        <authorList>
            <person name="Kaur S."/>
            <person name="Stinson S.A."/>
            <person name="diCenzo G.C."/>
        </authorList>
    </citation>
    <scope>NUCLEOTIDE SEQUENCE</scope>
    <source>
        <strain evidence="1">QUZm001</strain>
    </source>
</reference>
<dbReference type="EMBL" id="JALNTZ010000007">
    <property type="protein sequence ID" value="KAJ3646760.1"/>
    <property type="molecule type" value="Genomic_DNA"/>
</dbReference>
<keyword evidence="2" id="KW-1185">Reference proteome</keyword>
<organism evidence="1 2">
    <name type="scientific">Zophobas morio</name>
    <dbReference type="NCBI Taxonomy" id="2755281"/>
    <lineage>
        <taxon>Eukaryota</taxon>
        <taxon>Metazoa</taxon>
        <taxon>Ecdysozoa</taxon>
        <taxon>Arthropoda</taxon>
        <taxon>Hexapoda</taxon>
        <taxon>Insecta</taxon>
        <taxon>Pterygota</taxon>
        <taxon>Neoptera</taxon>
        <taxon>Endopterygota</taxon>
        <taxon>Coleoptera</taxon>
        <taxon>Polyphaga</taxon>
        <taxon>Cucujiformia</taxon>
        <taxon>Tenebrionidae</taxon>
        <taxon>Zophobas</taxon>
    </lineage>
</organism>
<name>A0AA38M7M0_9CUCU</name>
<proteinExistence type="predicted"/>
<comment type="caution">
    <text evidence="1">The sequence shown here is derived from an EMBL/GenBank/DDBJ whole genome shotgun (WGS) entry which is preliminary data.</text>
</comment>
<dbReference type="AlphaFoldDB" id="A0AA38M7M0"/>
<dbReference type="Proteomes" id="UP001168821">
    <property type="component" value="Unassembled WGS sequence"/>
</dbReference>
<evidence type="ECO:0000313" key="2">
    <source>
        <dbReference type="Proteomes" id="UP001168821"/>
    </source>
</evidence>